<sequence>MPNTSSFTLTPIHQSIRYYLSMSNLNCISRRLNSEIETTFIPELSLEGSACSAQETQYEWSNEIYFHNGRFLQKQEIHTAFYKNHESSPEHFIGCPHQNLTVHTPHFGIRDGMCEAEAWVRSIPPRCSSHPMQKWNNFQGPYTHITSCTICHSDTECYIQLNGAFLDIRYTCYRDLGAGLDPNDPKWRALLTGTGVNHRPQYEFEVLKRVWLTARQLERRGLEEVTHHTPNGVFHVRSQERDEA</sequence>
<evidence type="ECO:0000313" key="1">
    <source>
        <dbReference type="EMBL" id="PTB48103.1"/>
    </source>
</evidence>
<proteinExistence type="predicted"/>
<accession>A0A2T3ZTI2</accession>
<dbReference type="EMBL" id="KZ679703">
    <property type="protein sequence ID" value="PTB48103.1"/>
    <property type="molecule type" value="Genomic_DNA"/>
</dbReference>
<name>A0A2T3ZTI2_TRIHA</name>
<keyword evidence="2" id="KW-1185">Reference proteome</keyword>
<dbReference type="RefSeq" id="XP_024767780.1">
    <property type="nucleotide sequence ID" value="XM_024911254.1"/>
</dbReference>
<gene>
    <name evidence="1" type="ORF">M431DRAFT_100790</name>
</gene>
<dbReference type="GeneID" id="36619813"/>
<reference evidence="1 2" key="1">
    <citation type="submission" date="2016-07" db="EMBL/GenBank/DDBJ databases">
        <title>Multiple horizontal gene transfer events from other fungi enriched the ability of initially mycotrophic Trichoderma (Ascomycota) to feed on dead plant biomass.</title>
        <authorList>
            <consortium name="DOE Joint Genome Institute"/>
            <person name="Aerts A."/>
            <person name="Atanasova L."/>
            <person name="Chenthamara K."/>
            <person name="Zhang J."/>
            <person name="Grujic M."/>
            <person name="Henrissat B."/>
            <person name="Kuo A."/>
            <person name="Salamov A."/>
            <person name="Lipzen A."/>
            <person name="Labutti K."/>
            <person name="Barry K."/>
            <person name="Miao Y."/>
            <person name="Rahimi M.J."/>
            <person name="Shen Q."/>
            <person name="Grigoriev I.V."/>
            <person name="Kubicek C.P."/>
            <person name="Druzhinina I.S."/>
        </authorList>
    </citation>
    <scope>NUCLEOTIDE SEQUENCE [LARGE SCALE GENOMIC DNA]</scope>
    <source>
        <strain evidence="1 2">CBS 226.95</strain>
    </source>
</reference>
<dbReference type="Proteomes" id="UP000241690">
    <property type="component" value="Unassembled WGS sequence"/>
</dbReference>
<dbReference type="AlphaFoldDB" id="A0A2T3ZTI2"/>
<protein>
    <submittedName>
        <fullName evidence="1">Uncharacterized protein</fullName>
    </submittedName>
</protein>
<organism evidence="1 2">
    <name type="scientific">Trichoderma harzianum CBS 226.95</name>
    <dbReference type="NCBI Taxonomy" id="983964"/>
    <lineage>
        <taxon>Eukaryota</taxon>
        <taxon>Fungi</taxon>
        <taxon>Dikarya</taxon>
        <taxon>Ascomycota</taxon>
        <taxon>Pezizomycotina</taxon>
        <taxon>Sordariomycetes</taxon>
        <taxon>Hypocreomycetidae</taxon>
        <taxon>Hypocreales</taxon>
        <taxon>Hypocreaceae</taxon>
        <taxon>Trichoderma</taxon>
    </lineage>
</organism>
<evidence type="ECO:0000313" key="2">
    <source>
        <dbReference type="Proteomes" id="UP000241690"/>
    </source>
</evidence>